<dbReference type="InterPro" id="IPR029063">
    <property type="entry name" value="SAM-dependent_MTases_sf"/>
</dbReference>
<keyword evidence="3" id="KW-0460">Magnesium</keyword>
<dbReference type="AlphaFoldDB" id="A0A4U6V334"/>
<evidence type="ECO:0000313" key="4">
    <source>
        <dbReference type="EMBL" id="TKW21179.1"/>
    </source>
</evidence>
<organism evidence="4 5">
    <name type="scientific">Setaria viridis</name>
    <name type="common">Green bristlegrass</name>
    <name type="synonym">Setaria italica subsp. viridis</name>
    <dbReference type="NCBI Taxonomy" id="4556"/>
    <lineage>
        <taxon>Eukaryota</taxon>
        <taxon>Viridiplantae</taxon>
        <taxon>Streptophyta</taxon>
        <taxon>Embryophyta</taxon>
        <taxon>Tracheophyta</taxon>
        <taxon>Spermatophyta</taxon>
        <taxon>Magnoliopsida</taxon>
        <taxon>Liliopsida</taxon>
        <taxon>Poales</taxon>
        <taxon>Poaceae</taxon>
        <taxon>PACMAD clade</taxon>
        <taxon>Panicoideae</taxon>
        <taxon>Panicodae</taxon>
        <taxon>Paniceae</taxon>
        <taxon>Cenchrinae</taxon>
        <taxon>Setaria</taxon>
    </lineage>
</organism>
<dbReference type="InterPro" id="IPR042086">
    <property type="entry name" value="MeTrfase_capping"/>
</dbReference>
<dbReference type="SUPFAM" id="SSF53335">
    <property type="entry name" value="S-adenosyl-L-methionine-dependent methyltransferases"/>
    <property type="match status" value="1"/>
</dbReference>
<comment type="similarity">
    <text evidence="1">Belongs to the methyltransferase superfamily. Type-7 methyltransferase family. SABATH subfamily.</text>
</comment>
<evidence type="ECO:0000256" key="2">
    <source>
        <dbReference type="ARBA" id="ARBA00022723"/>
    </source>
</evidence>
<dbReference type="Gene3D" id="3.40.50.150">
    <property type="entry name" value="Vaccinia Virus protein VP39"/>
    <property type="match status" value="2"/>
</dbReference>
<dbReference type="EMBL" id="CM016555">
    <property type="protein sequence ID" value="TKW21179.1"/>
    <property type="molecule type" value="Genomic_DNA"/>
</dbReference>
<protein>
    <recommendedName>
        <fullName evidence="6">Jasmonate O-methyltransferase</fullName>
    </recommendedName>
</protein>
<evidence type="ECO:0000256" key="1">
    <source>
        <dbReference type="ARBA" id="ARBA00008908"/>
    </source>
</evidence>
<evidence type="ECO:0000313" key="5">
    <source>
        <dbReference type="Proteomes" id="UP000298652"/>
    </source>
</evidence>
<dbReference type="PANTHER" id="PTHR31009">
    <property type="entry name" value="S-ADENOSYL-L-METHIONINE:CARBOXYL METHYLTRANSFERASE FAMILY PROTEIN"/>
    <property type="match status" value="1"/>
</dbReference>
<dbReference type="InterPro" id="IPR005299">
    <property type="entry name" value="MeTrfase_7"/>
</dbReference>
<sequence>MKHTVEEAVTDLMSKYTNTISSMVITDLGCSSGPNAVSLVSMAKVPPELCVLLNDLPGNDFNNVAKRLVAFQKNARSSGPVLTAIVPGSFYKMVFNSGSVHLAFASSSVQWLSEGAVGREKLDSFYQSNTFYIPMYGPSDKELREIVEDQSSFSINKIQVHDVIRDMEKGSIKPKMMDLAARAAYEPIIVEHFGSQAAVVEEFERTVEWHVRAGTPQVALCVSQKEGLVSALFRAVYVIIMLWLSRLTI</sequence>
<dbReference type="OMA" id="VEWHVRA"/>
<dbReference type="Pfam" id="PF03492">
    <property type="entry name" value="Methyltransf_7"/>
    <property type="match status" value="1"/>
</dbReference>
<evidence type="ECO:0008006" key="6">
    <source>
        <dbReference type="Google" id="ProtNLM"/>
    </source>
</evidence>
<gene>
    <name evidence="4" type="ORF">SEVIR_4G178000v2</name>
</gene>
<accession>A0A4U6V334</accession>
<dbReference type="Gene3D" id="1.10.1200.270">
    <property type="entry name" value="Methyltransferase, alpha-helical capping domain"/>
    <property type="match status" value="1"/>
</dbReference>
<keyword evidence="5" id="KW-1185">Reference proteome</keyword>
<dbReference type="GO" id="GO:0046872">
    <property type="term" value="F:metal ion binding"/>
    <property type="evidence" value="ECO:0007669"/>
    <property type="project" value="UniProtKB-KW"/>
</dbReference>
<dbReference type="GO" id="GO:0008168">
    <property type="term" value="F:methyltransferase activity"/>
    <property type="evidence" value="ECO:0007669"/>
    <property type="project" value="InterPro"/>
</dbReference>
<dbReference type="Proteomes" id="UP000298652">
    <property type="component" value="Chromosome 4"/>
</dbReference>
<evidence type="ECO:0000256" key="3">
    <source>
        <dbReference type="ARBA" id="ARBA00022842"/>
    </source>
</evidence>
<reference evidence="4" key="1">
    <citation type="submission" date="2019-03" db="EMBL/GenBank/DDBJ databases">
        <title>WGS assembly of Setaria viridis.</title>
        <authorList>
            <person name="Huang P."/>
            <person name="Jenkins J."/>
            <person name="Grimwood J."/>
            <person name="Barry K."/>
            <person name="Healey A."/>
            <person name="Mamidi S."/>
            <person name="Sreedasyam A."/>
            <person name="Shu S."/>
            <person name="Feldman M."/>
            <person name="Wu J."/>
            <person name="Yu Y."/>
            <person name="Chen C."/>
            <person name="Johnson J."/>
            <person name="Rokhsar D."/>
            <person name="Baxter I."/>
            <person name="Schmutz J."/>
            <person name="Brutnell T."/>
            <person name="Kellogg E."/>
        </authorList>
    </citation>
    <scope>NUCLEOTIDE SEQUENCE [LARGE SCALE GENOMIC DNA]</scope>
</reference>
<name>A0A4U6V334_SETVI</name>
<keyword evidence="2" id="KW-0479">Metal-binding</keyword>
<dbReference type="Gramene" id="TKW21179">
    <property type="protein sequence ID" value="TKW21179"/>
    <property type="gene ID" value="SEVIR_4G178000v2"/>
</dbReference>
<proteinExistence type="inferred from homology"/>